<proteinExistence type="predicted"/>
<reference evidence="1 2" key="1">
    <citation type="journal article" date="2015" name="BMC Genomics">
        <title>Insights from the genome of Ophiocordyceps polyrhachis-furcata to pathogenicity and host specificity in insect fungi.</title>
        <authorList>
            <person name="Wichadakul D."/>
            <person name="Kobmoo N."/>
            <person name="Ingsriswang S."/>
            <person name="Tangphatsornruang S."/>
            <person name="Chantasingh D."/>
            <person name="Luangsa-ard J.J."/>
            <person name="Eurwilaichitr L."/>
        </authorList>
    </citation>
    <scope>NUCLEOTIDE SEQUENCE [LARGE SCALE GENOMIC DNA]</scope>
    <source>
        <strain evidence="1 2">BCC 54312</strain>
    </source>
</reference>
<dbReference type="AlphaFoldDB" id="A0A367LSB7"/>
<dbReference type="Proteomes" id="UP000253664">
    <property type="component" value="Unassembled WGS sequence"/>
</dbReference>
<evidence type="ECO:0000313" key="2">
    <source>
        <dbReference type="Proteomes" id="UP000253664"/>
    </source>
</evidence>
<comment type="caution">
    <text evidence="1">The sequence shown here is derived from an EMBL/GenBank/DDBJ whole genome shotgun (WGS) entry which is preliminary data.</text>
</comment>
<evidence type="ECO:0000313" key="1">
    <source>
        <dbReference type="EMBL" id="RCI17346.1"/>
    </source>
</evidence>
<dbReference type="EMBL" id="LKCN02000001">
    <property type="protein sequence ID" value="RCI17346.1"/>
    <property type="molecule type" value="Genomic_DNA"/>
</dbReference>
<gene>
    <name evidence="1" type="ORF">L249_3137</name>
</gene>
<sequence>MQNYTWLEKEKGNLPEELLIQCEGYELCLPLAWLPRRHQQVLVVPNYGNLYSSIQKSFNDLFCLQVV</sequence>
<organism evidence="1 2">
    <name type="scientific">Ophiocordyceps polyrhachis-furcata BCC 54312</name>
    <dbReference type="NCBI Taxonomy" id="1330021"/>
    <lineage>
        <taxon>Eukaryota</taxon>
        <taxon>Fungi</taxon>
        <taxon>Dikarya</taxon>
        <taxon>Ascomycota</taxon>
        <taxon>Pezizomycotina</taxon>
        <taxon>Sordariomycetes</taxon>
        <taxon>Hypocreomycetidae</taxon>
        <taxon>Hypocreales</taxon>
        <taxon>Ophiocordycipitaceae</taxon>
        <taxon>Ophiocordyceps</taxon>
    </lineage>
</organism>
<protein>
    <submittedName>
        <fullName evidence="1">Uncharacterized protein</fullName>
    </submittedName>
</protein>
<accession>A0A367LSB7</accession>
<name>A0A367LSB7_9HYPO</name>
<keyword evidence="2" id="KW-1185">Reference proteome</keyword>